<name>A0A0M3HEZ1_ASCLU</name>
<proteinExistence type="predicted"/>
<dbReference type="AlphaFoldDB" id="A0A0M3HEZ1"/>
<organism evidence="1 2">
    <name type="scientific">Ascaris lumbricoides</name>
    <name type="common">Giant roundworm</name>
    <dbReference type="NCBI Taxonomy" id="6252"/>
    <lineage>
        <taxon>Eukaryota</taxon>
        <taxon>Metazoa</taxon>
        <taxon>Ecdysozoa</taxon>
        <taxon>Nematoda</taxon>
        <taxon>Chromadorea</taxon>
        <taxon>Rhabditida</taxon>
        <taxon>Spirurina</taxon>
        <taxon>Ascaridomorpha</taxon>
        <taxon>Ascaridoidea</taxon>
        <taxon>Ascarididae</taxon>
        <taxon>Ascaris</taxon>
    </lineage>
</organism>
<evidence type="ECO:0000313" key="2">
    <source>
        <dbReference type="WBParaSite" id="ALUE_0000008601-mRNA-1"/>
    </source>
</evidence>
<dbReference type="Proteomes" id="UP000036681">
    <property type="component" value="Unplaced"/>
</dbReference>
<reference evidence="2" key="1">
    <citation type="submission" date="2017-02" db="UniProtKB">
        <authorList>
            <consortium name="WormBaseParasite"/>
        </authorList>
    </citation>
    <scope>IDENTIFICATION</scope>
</reference>
<accession>A0A0M3HEZ1</accession>
<protein>
    <submittedName>
        <fullName evidence="2">Uncharacterized protein</fullName>
    </submittedName>
</protein>
<sequence length="68" mass="7701">MPLHYCELSKRSETSLGEGAAWLANEIALAWIHERVPRDSAPLPDLWFSIFPEVCLVPFIKCCIKTSL</sequence>
<dbReference type="WBParaSite" id="ALUE_0000008601-mRNA-1">
    <property type="protein sequence ID" value="ALUE_0000008601-mRNA-1"/>
    <property type="gene ID" value="ALUE_0000008601"/>
</dbReference>
<keyword evidence="1" id="KW-1185">Reference proteome</keyword>
<evidence type="ECO:0000313" key="1">
    <source>
        <dbReference type="Proteomes" id="UP000036681"/>
    </source>
</evidence>